<dbReference type="Proteomes" id="UP001197114">
    <property type="component" value="Unassembled WGS sequence"/>
</dbReference>
<name>A0ABS6YL34_9ACTN</name>
<dbReference type="InterPro" id="IPR001460">
    <property type="entry name" value="PCN-bd_Tpept"/>
</dbReference>
<dbReference type="SUPFAM" id="SSF56601">
    <property type="entry name" value="beta-lactamase/transpeptidase-like"/>
    <property type="match status" value="1"/>
</dbReference>
<protein>
    <recommendedName>
        <fullName evidence="1">Penicillin-binding protein transpeptidase domain-containing protein</fullName>
    </recommendedName>
</protein>
<dbReference type="Gene3D" id="3.90.1310.10">
    <property type="entry name" value="Penicillin-binding protein 2a (Domain 2)"/>
    <property type="match status" value="1"/>
</dbReference>
<sequence length="146" mass="15427">MVTAGIANNGQVVKPYLVERITGPDLSVVETTDPEFHAQAVSARTAQKVQDMMEHTVHEGTADQARIPGVTVGGKPGTVEHGVDVRDERPCAWFVSSYVKQSDGSSPVAVAVFFDPKDMDISASEIGGVRLAAPVAKAVMKAVLKP</sequence>
<evidence type="ECO:0000313" key="2">
    <source>
        <dbReference type="EMBL" id="MBW5422121.1"/>
    </source>
</evidence>
<dbReference type="PANTHER" id="PTHR30627:SF24">
    <property type="entry name" value="PENICILLIN-BINDING PROTEIN 4B"/>
    <property type="match status" value="1"/>
</dbReference>
<gene>
    <name evidence="2" type="ORF">GKQ77_11205</name>
</gene>
<dbReference type="RefSeq" id="WP_219688565.1">
    <property type="nucleotide sequence ID" value="NZ_WMBF01000086.1"/>
</dbReference>
<dbReference type="EMBL" id="WMBF01000086">
    <property type="protein sequence ID" value="MBW5422121.1"/>
    <property type="molecule type" value="Genomic_DNA"/>
</dbReference>
<dbReference type="PANTHER" id="PTHR30627">
    <property type="entry name" value="PEPTIDOGLYCAN D,D-TRANSPEPTIDASE"/>
    <property type="match status" value="1"/>
</dbReference>
<proteinExistence type="predicted"/>
<dbReference type="Gene3D" id="3.40.710.10">
    <property type="entry name" value="DD-peptidase/beta-lactamase superfamily"/>
    <property type="match status" value="1"/>
</dbReference>
<feature type="domain" description="Penicillin-binding protein transpeptidase" evidence="1">
    <location>
        <begin position="4"/>
        <end position="141"/>
    </location>
</feature>
<dbReference type="InterPro" id="IPR050515">
    <property type="entry name" value="Beta-lactam/transpept"/>
</dbReference>
<dbReference type="Pfam" id="PF00905">
    <property type="entry name" value="Transpeptidase"/>
    <property type="match status" value="1"/>
</dbReference>
<dbReference type="InterPro" id="IPR012338">
    <property type="entry name" value="Beta-lactam/transpept-like"/>
</dbReference>
<comment type="caution">
    <text evidence="2">The sequence shown here is derived from an EMBL/GenBank/DDBJ whole genome shotgun (WGS) entry which is preliminary data.</text>
</comment>
<evidence type="ECO:0000313" key="3">
    <source>
        <dbReference type="Proteomes" id="UP001197114"/>
    </source>
</evidence>
<evidence type="ECO:0000259" key="1">
    <source>
        <dbReference type="Pfam" id="PF00905"/>
    </source>
</evidence>
<organism evidence="2 3">
    <name type="scientific">Streptomyces anatolicus</name>
    <dbReference type="NCBI Taxonomy" id="2675858"/>
    <lineage>
        <taxon>Bacteria</taxon>
        <taxon>Bacillati</taxon>
        <taxon>Actinomycetota</taxon>
        <taxon>Actinomycetes</taxon>
        <taxon>Kitasatosporales</taxon>
        <taxon>Streptomycetaceae</taxon>
        <taxon>Streptomyces</taxon>
    </lineage>
</organism>
<keyword evidence="3" id="KW-1185">Reference proteome</keyword>
<reference evidence="2 3" key="1">
    <citation type="submission" date="2019-11" db="EMBL/GenBank/DDBJ databases">
        <authorList>
            <person name="Ay H."/>
        </authorList>
    </citation>
    <scope>NUCLEOTIDE SEQUENCE [LARGE SCALE GENOMIC DNA]</scope>
    <source>
        <strain evidence="2 3">BG9H</strain>
    </source>
</reference>
<accession>A0ABS6YL34</accession>